<keyword evidence="1" id="KW-0812">Transmembrane</keyword>
<evidence type="ECO:0000256" key="1">
    <source>
        <dbReference type="SAM" id="Phobius"/>
    </source>
</evidence>
<dbReference type="AlphaFoldDB" id="A0A0F9HFH3"/>
<accession>A0A0F9HFH3</accession>
<keyword evidence="1" id="KW-1133">Transmembrane helix</keyword>
<feature type="transmembrane region" description="Helical" evidence="1">
    <location>
        <begin position="159"/>
        <end position="183"/>
    </location>
</feature>
<proteinExistence type="predicted"/>
<organism evidence="2">
    <name type="scientific">marine sediment metagenome</name>
    <dbReference type="NCBI Taxonomy" id="412755"/>
    <lineage>
        <taxon>unclassified sequences</taxon>
        <taxon>metagenomes</taxon>
        <taxon>ecological metagenomes</taxon>
    </lineage>
</organism>
<name>A0A0F9HFH3_9ZZZZ</name>
<gene>
    <name evidence="2" type="ORF">LCGC14_1711810</name>
</gene>
<keyword evidence="1" id="KW-0472">Membrane</keyword>
<comment type="caution">
    <text evidence="2">The sequence shown here is derived from an EMBL/GenBank/DDBJ whole genome shotgun (WGS) entry which is preliminary data.</text>
</comment>
<evidence type="ECO:0000313" key="2">
    <source>
        <dbReference type="EMBL" id="KKM13877.1"/>
    </source>
</evidence>
<protein>
    <submittedName>
        <fullName evidence="2">Uncharacterized protein</fullName>
    </submittedName>
</protein>
<feature type="transmembrane region" description="Helical" evidence="1">
    <location>
        <begin position="132"/>
        <end position="153"/>
    </location>
</feature>
<reference evidence="2" key="1">
    <citation type="journal article" date="2015" name="Nature">
        <title>Complex archaea that bridge the gap between prokaryotes and eukaryotes.</title>
        <authorList>
            <person name="Spang A."/>
            <person name="Saw J.H."/>
            <person name="Jorgensen S.L."/>
            <person name="Zaremba-Niedzwiedzka K."/>
            <person name="Martijn J."/>
            <person name="Lind A.E."/>
            <person name="van Eijk R."/>
            <person name="Schleper C."/>
            <person name="Guy L."/>
            <person name="Ettema T.J."/>
        </authorList>
    </citation>
    <scope>NUCLEOTIDE SEQUENCE</scope>
</reference>
<dbReference type="EMBL" id="LAZR01015276">
    <property type="protein sequence ID" value="KKM13877.1"/>
    <property type="molecule type" value="Genomic_DNA"/>
</dbReference>
<sequence>MKDKKQYLSRLEKIREMITHYEKIANKDGLIEELIEENITQLDGEFKRTPWKLITLKEKYKEIKKRKEFSIFHCVRCDSHENMAYQTATRKMQMRSGPINVQHTVTYQNFEFDFPVCGKCKKKIERLETIDGLSLLIFLGWIIGFGGYGVYTIFQTTSIVLPIIFISIAVIGGIGFWIGKLVLRFLKYWPRRFVKIKVKFIGRGTPHRGKNYEGIPMVKPVDSKKWISYESWVKPY</sequence>